<dbReference type="Proteomes" id="UP001160499">
    <property type="component" value="Unassembled WGS sequence"/>
</dbReference>
<keyword evidence="2" id="KW-1185">Reference proteome</keyword>
<dbReference type="InterPro" id="IPR011990">
    <property type="entry name" value="TPR-like_helical_dom_sf"/>
</dbReference>
<dbReference type="Gene3D" id="1.25.40.10">
    <property type="entry name" value="Tetratricopeptide repeat domain"/>
    <property type="match status" value="1"/>
</dbReference>
<reference evidence="1 2" key="1">
    <citation type="submission" date="2023-04" db="EMBL/GenBank/DDBJ databases">
        <title>Forest soil microbial communities from Buena Vista Peninsula, Colon Province, Panama.</title>
        <authorList>
            <person name="Bouskill N."/>
        </authorList>
    </citation>
    <scope>NUCLEOTIDE SEQUENCE [LARGE SCALE GENOMIC DNA]</scope>
    <source>
        <strain evidence="1 2">GGS1</strain>
    </source>
</reference>
<dbReference type="PANTHER" id="PTHR47691">
    <property type="entry name" value="REGULATOR-RELATED"/>
    <property type="match status" value="1"/>
</dbReference>
<proteinExistence type="predicted"/>
<dbReference type="SUPFAM" id="SSF52540">
    <property type="entry name" value="P-loop containing nucleoside triphosphate hydrolases"/>
    <property type="match status" value="1"/>
</dbReference>
<dbReference type="PANTHER" id="PTHR47691:SF3">
    <property type="entry name" value="HTH-TYPE TRANSCRIPTIONAL REGULATOR RV0890C-RELATED"/>
    <property type="match status" value="1"/>
</dbReference>
<accession>A0ABT6LWZ4</accession>
<sequence>MSVSYHLPPVLPGFVGRERELPALTDALREHRLISLTGAGGVGKSRLSLHAAHGFREATGREVAWADLWQLPDDRLLVAAVADALGFADHTPAVPLDALGGWLADEDPLLVLDSCEHLLDGCRSLVSQLLRECPKVSVLVTSREPLGVPGERCVALGPLPFGSDALSLLERLADDAGRPLTGTADMMAATRLCARLEGVPLAIELASGQLAERDIHQVDRELAQLLDLQTPRPRGGPRRHQALRTTIGWSHELCAPAERLLWARVSAFRGPMGADAVREVCTGGPLAPEDVEAALAGLVRKSVLTRSRECYRMLDTVREYGRMWLDALAESDRIDDRHALHHARTARRADQAWFGADQVHWYRWISASHVDLCSALDHLLATDPEAAVEMAGHLGFFWSCCGHLPEADRYLEEALRLSSAPGPARNRALWALGVVRVLRGEHEAGRDLARACRHQAEQTGDTDAVLRAAYLLALTHLLGGRPLAAEHVVDTALAQVGGSPARTQTGGWPALAAPRAMCRLARVFAHTARGLLDRAREGAEELRRESMERGEWWTRSYADYQLALIALFEDRADSATAHAISMLEGKLRIGDSFGLALGLDLLASALAAQGAAERAVAAHTAAERYWNAVGHPQRGTPELGPVRDRYEATARSQLGDAGYDEAAARAMLRGPGAITWELLGRTPPGR</sequence>
<evidence type="ECO:0000313" key="2">
    <source>
        <dbReference type="Proteomes" id="UP001160499"/>
    </source>
</evidence>
<evidence type="ECO:0000313" key="1">
    <source>
        <dbReference type="EMBL" id="MDH6220309.1"/>
    </source>
</evidence>
<comment type="caution">
    <text evidence="1">The sequence shown here is derived from an EMBL/GenBank/DDBJ whole genome shotgun (WGS) entry which is preliminary data.</text>
</comment>
<name>A0ABT6LWZ4_9ACTN</name>
<dbReference type="InterPro" id="IPR027417">
    <property type="entry name" value="P-loop_NTPase"/>
</dbReference>
<protein>
    <submittedName>
        <fullName evidence="1">ATPase</fullName>
    </submittedName>
</protein>
<dbReference type="SUPFAM" id="SSF48452">
    <property type="entry name" value="TPR-like"/>
    <property type="match status" value="1"/>
</dbReference>
<gene>
    <name evidence="1" type="ORF">M2283_007649</name>
</gene>
<dbReference type="Gene3D" id="3.40.50.300">
    <property type="entry name" value="P-loop containing nucleotide triphosphate hydrolases"/>
    <property type="match status" value="1"/>
</dbReference>
<dbReference type="EMBL" id="JARXVH010000016">
    <property type="protein sequence ID" value="MDH6220309.1"/>
    <property type="molecule type" value="Genomic_DNA"/>
</dbReference>
<organism evidence="1 2">
    <name type="scientific">Streptomyces pseudovenezuelae</name>
    <dbReference type="NCBI Taxonomy" id="67350"/>
    <lineage>
        <taxon>Bacteria</taxon>
        <taxon>Bacillati</taxon>
        <taxon>Actinomycetota</taxon>
        <taxon>Actinomycetes</taxon>
        <taxon>Kitasatosporales</taxon>
        <taxon>Streptomycetaceae</taxon>
        <taxon>Streptomyces</taxon>
        <taxon>Streptomyces aurantiacus group</taxon>
    </lineage>
</organism>